<dbReference type="PANTHER" id="PTHR11267">
    <property type="entry name" value="T-BOX PROTEIN-RELATED"/>
    <property type="match status" value="1"/>
</dbReference>
<dbReference type="PROSITE" id="PS01283">
    <property type="entry name" value="TBOX_1"/>
    <property type="match status" value="1"/>
</dbReference>
<dbReference type="GO" id="GO:0005634">
    <property type="term" value="C:nucleus"/>
    <property type="evidence" value="ECO:0007669"/>
    <property type="project" value="UniProtKB-SubCell"/>
</dbReference>
<evidence type="ECO:0000313" key="9">
    <source>
        <dbReference type="EMBL" id="CAF1101239.1"/>
    </source>
</evidence>
<name>A0A814P8B3_9BILA</name>
<dbReference type="EMBL" id="CAJOBC010005511">
    <property type="protein sequence ID" value="CAF3866122.1"/>
    <property type="molecule type" value="Genomic_DNA"/>
</dbReference>
<dbReference type="GO" id="GO:0000785">
    <property type="term" value="C:chromatin"/>
    <property type="evidence" value="ECO:0007669"/>
    <property type="project" value="TreeGrafter"/>
</dbReference>
<keyword evidence="2" id="KW-0805">Transcription regulation</keyword>
<dbReference type="Gene3D" id="2.60.40.820">
    <property type="entry name" value="Transcription factor, T-box"/>
    <property type="match status" value="1"/>
</dbReference>
<dbReference type="EMBL" id="CAJNOQ010005511">
    <property type="protein sequence ID" value="CAF1101239.1"/>
    <property type="molecule type" value="Genomic_DNA"/>
</dbReference>
<accession>A0A814P8B3</accession>
<evidence type="ECO:0000313" key="11">
    <source>
        <dbReference type="Proteomes" id="UP000663829"/>
    </source>
</evidence>
<dbReference type="PANTHER" id="PTHR11267:SF181">
    <property type="entry name" value="OPTOMOTOR-BLIND PROTEIN"/>
    <property type="match status" value="1"/>
</dbReference>
<dbReference type="InterPro" id="IPR046360">
    <property type="entry name" value="T-box_DNA-bd"/>
</dbReference>
<evidence type="ECO:0000256" key="4">
    <source>
        <dbReference type="ARBA" id="ARBA00023163"/>
    </source>
</evidence>
<dbReference type="InterPro" id="IPR008967">
    <property type="entry name" value="p53-like_TF_DNA-bd_sf"/>
</dbReference>
<proteinExistence type="predicted"/>
<sequence length="388" mass="45448">MIQRSMSTQFEDFANEVFYDVFDYMDTYDIFNSFGDINKRFYKLILSKSKFHCKLFDKSLSKFLFYCENVIPLIKDQLVSLKIERVKERDDIGTFLIYYQLQMFPRLSSLTLKNISEYSLKSIKIDQLVSLKHLSIVFFASSGSFSIKNLFNMISTLPHLKPLIFTDHYTVDEFIVDSDVQRLEKFNSDGLFQLFPSNIKRQEINSKIEVRLEEIDLWNIFKVLETEMIITRTGRRLFPTFAVTITGLEPNINYMLLLDIVPVGDNQYIYEDSKWHIAGKAMPHSFKRYYVHSNGVQMGLQWMKDCVQFNKVKITNHSREHIILNSMHPYQISLHIVETSDIGSITSAKYNTFTFDETVFMAVTSYKNPDVTHAKICYNPFAMALRGI</sequence>
<dbReference type="SUPFAM" id="SSF52047">
    <property type="entry name" value="RNI-like"/>
    <property type="match status" value="1"/>
</dbReference>
<gene>
    <name evidence="9" type="ORF">GPM918_LOCUS18757</name>
    <name evidence="10" type="ORF">SRO942_LOCUS18754</name>
</gene>
<feature type="domain" description="F-box" evidence="7">
    <location>
        <begin position="7"/>
        <end position="55"/>
    </location>
</feature>
<evidence type="ECO:0000259" key="7">
    <source>
        <dbReference type="PROSITE" id="PS50181"/>
    </source>
</evidence>
<keyword evidence="5 6" id="KW-0539">Nucleus</keyword>
<dbReference type="GO" id="GO:0000978">
    <property type="term" value="F:RNA polymerase II cis-regulatory region sequence-specific DNA binding"/>
    <property type="evidence" value="ECO:0007669"/>
    <property type="project" value="InterPro"/>
</dbReference>
<evidence type="ECO:0000256" key="5">
    <source>
        <dbReference type="ARBA" id="ARBA00023242"/>
    </source>
</evidence>
<evidence type="ECO:0000256" key="1">
    <source>
        <dbReference type="ARBA" id="ARBA00004123"/>
    </source>
</evidence>
<keyword evidence="11" id="KW-1185">Reference proteome</keyword>
<dbReference type="InterPro" id="IPR018186">
    <property type="entry name" value="TF_T-box_CS"/>
</dbReference>
<dbReference type="SUPFAM" id="SSF49417">
    <property type="entry name" value="p53-like transcription factors"/>
    <property type="match status" value="1"/>
</dbReference>
<feature type="domain" description="T-box" evidence="8">
    <location>
        <begin position="212"/>
        <end position="387"/>
    </location>
</feature>
<dbReference type="Proteomes" id="UP000663829">
    <property type="component" value="Unassembled WGS sequence"/>
</dbReference>
<evidence type="ECO:0000256" key="6">
    <source>
        <dbReference type="PROSITE-ProRule" id="PRU00201"/>
    </source>
</evidence>
<evidence type="ECO:0000256" key="3">
    <source>
        <dbReference type="ARBA" id="ARBA00023125"/>
    </source>
</evidence>
<dbReference type="PROSITE" id="PS50181">
    <property type="entry name" value="FBOX"/>
    <property type="match status" value="1"/>
</dbReference>
<dbReference type="OrthoDB" id="7442607at2759"/>
<dbReference type="GO" id="GO:0000981">
    <property type="term" value="F:DNA-binding transcription factor activity, RNA polymerase II-specific"/>
    <property type="evidence" value="ECO:0007669"/>
    <property type="project" value="TreeGrafter"/>
</dbReference>
<comment type="caution">
    <text evidence="9">The sequence shown here is derived from an EMBL/GenBank/DDBJ whole genome shotgun (WGS) entry which is preliminary data.</text>
</comment>
<evidence type="ECO:0000313" key="10">
    <source>
        <dbReference type="EMBL" id="CAF3866122.1"/>
    </source>
</evidence>
<dbReference type="InterPro" id="IPR001699">
    <property type="entry name" value="TF_T-box"/>
</dbReference>
<dbReference type="Pfam" id="PF00907">
    <property type="entry name" value="T-box"/>
    <property type="match status" value="1"/>
</dbReference>
<comment type="caution">
    <text evidence="6">Lacks conserved residue(s) required for the propagation of feature annotation.</text>
</comment>
<dbReference type="AlphaFoldDB" id="A0A814P8B3"/>
<evidence type="ECO:0008006" key="12">
    <source>
        <dbReference type="Google" id="ProtNLM"/>
    </source>
</evidence>
<keyword evidence="4" id="KW-0804">Transcription</keyword>
<evidence type="ECO:0000256" key="2">
    <source>
        <dbReference type="ARBA" id="ARBA00023015"/>
    </source>
</evidence>
<dbReference type="InterPro" id="IPR001810">
    <property type="entry name" value="F-box_dom"/>
</dbReference>
<dbReference type="PROSITE" id="PS50252">
    <property type="entry name" value="TBOX_3"/>
    <property type="match status" value="1"/>
</dbReference>
<dbReference type="GO" id="GO:0045893">
    <property type="term" value="P:positive regulation of DNA-templated transcription"/>
    <property type="evidence" value="ECO:0007669"/>
    <property type="project" value="InterPro"/>
</dbReference>
<keyword evidence="3 6" id="KW-0238">DNA-binding</keyword>
<dbReference type="Proteomes" id="UP000681722">
    <property type="component" value="Unassembled WGS sequence"/>
</dbReference>
<dbReference type="SMART" id="SM00425">
    <property type="entry name" value="TBOX"/>
    <property type="match status" value="1"/>
</dbReference>
<comment type="subcellular location">
    <subcellularLocation>
        <location evidence="1 6">Nucleus</location>
    </subcellularLocation>
</comment>
<evidence type="ECO:0000259" key="8">
    <source>
        <dbReference type="PROSITE" id="PS50252"/>
    </source>
</evidence>
<protein>
    <recommendedName>
        <fullName evidence="12">F-box domain-containing protein</fullName>
    </recommendedName>
</protein>
<reference evidence="9" key="1">
    <citation type="submission" date="2021-02" db="EMBL/GenBank/DDBJ databases">
        <authorList>
            <person name="Nowell W R."/>
        </authorList>
    </citation>
    <scope>NUCLEOTIDE SEQUENCE</scope>
</reference>
<dbReference type="InterPro" id="IPR036960">
    <property type="entry name" value="T-box_sf"/>
</dbReference>
<organism evidence="9 11">
    <name type="scientific">Didymodactylos carnosus</name>
    <dbReference type="NCBI Taxonomy" id="1234261"/>
    <lineage>
        <taxon>Eukaryota</taxon>
        <taxon>Metazoa</taxon>
        <taxon>Spiralia</taxon>
        <taxon>Gnathifera</taxon>
        <taxon>Rotifera</taxon>
        <taxon>Eurotatoria</taxon>
        <taxon>Bdelloidea</taxon>
        <taxon>Philodinida</taxon>
        <taxon>Philodinidae</taxon>
        <taxon>Didymodactylos</taxon>
    </lineage>
</organism>
<dbReference type="PRINTS" id="PR00937">
    <property type="entry name" value="TBOX"/>
</dbReference>